<evidence type="ECO:0000313" key="2">
    <source>
        <dbReference type="EMBL" id="RFU78863.1"/>
    </source>
</evidence>
<accession>A0A395NSE7</accession>
<dbReference type="SMART" id="SM00028">
    <property type="entry name" value="TPR"/>
    <property type="match status" value="6"/>
</dbReference>
<evidence type="ECO:0000256" key="1">
    <source>
        <dbReference type="SAM" id="MobiDB-lite"/>
    </source>
</evidence>
<dbReference type="SUPFAM" id="SSF52540">
    <property type="entry name" value="P-loop containing nucleoside triphosphate hydrolases"/>
    <property type="match status" value="1"/>
</dbReference>
<dbReference type="Pfam" id="PF13424">
    <property type="entry name" value="TPR_12"/>
    <property type="match status" value="3"/>
</dbReference>
<name>A0A395NSE7_TRIAR</name>
<dbReference type="PANTHER" id="PTHR46082:SF11">
    <property type="entry name" value="AAA+ ATPASE DOMAIN-CONTAINING PROTEIN-RELATED"/>
    <property type="match status" value="1"/>
</dbReference>
<evidence type="ECO:0000313" key="3">
    <source>
        <dbReference type="Proteomes" id="UP000266272"/>
    </source>
</evidence>
<feature type="compositionally biased region" description="Polar residues" evidence="1">
    <location>
        <begin position="13"/>
        <end position="23"/>
    </location>
</feature>
<keyword evidence="3" id="KW-1185">Reference proteome</keyword>
<reference evidence="2 3" key="1">
    <citation type="journal article" date="2018" name="PLoS Pathog.">
        <title>Evolution of structural diversity of trichothecenes, a family of toxins produced by plant pathogenic and entomopathogenic fungi.</title>
        <authorList>
            <person name="Proctor R.H."/>
            <person name="McCormick S.P."/>
            <person name="Kim H.S."/>
            <person name="Cardoza R.E."/>
            <person name="Stanley A.M."/>
            <person name="Lindo L."/>
            <person name="Kelly A."/>
            <person name="Brown D.W."/>
            <person name="Lee T."/>
            <person name="Vaughan M.M."/>
            <person name="Alexander N.J."/>
            <person name="Busman M."/>
            <person name="Gutierrez S."/>
        </authorList>
    </citation>
    <scope>NUCLEOTIDE SEQUENCE [LARGE SCALE GENOMIC DNA]</scope>
    <source>
        <strain evidence="2 3">IBT 40837</strain>
    </source>
</reference>
<dbReference type="Proteomes" id="UP000266272">
    <property type="component" value="Unassembled WGS sequence"/>
</dbReference>
<dbReference type="InterPro" id="IPR053137">
    <property type="entry name" value="NLR-like"/>
</dbReference>
<dbReference type="OrthoDB" id="5986190at2759"/>
<dbReference type="Gene3D" id="1.25.40.10">
    <property type="entry name" value="Tetratricopeptide repeat domain"/>
    <property type="match status" value="2"/>
</dbReference>
<dbReference type="InterPro" id="IPR019734">
    <property type="entry name" value="TPR_rpt"/>
</dbReference>
<dbReference type="InterPro" id="IPR011990">
    <property type="entry name" value="TPR-like_helical_dom_sf"/>
</dbReference>
<dbReference type="STRING" id="490622.A0A395NSE7"/>
<dbReference type="PANTHER" id="PTHR46082">
    <property type="entry name" value="ATP/GTP-BINDING PROTEIN-RELATED"/>
    <property type="match status" value="1"/>
</dbReference>
<feature type="region of interest" description="Disordered" evidence="1">
    <location>
        <begin position="1"/>
        <end position="23"/>
    </location>
</feature>
<dbReference type="Gene3D" id="3.40.50.300">
    <property type="entry name" value="P-loop containing nucleotide triphosphate hydrolases"/>
    <property type="match status" value="1"/>
</dbReference>
<proteinExistence type="predicted"/>
<dbReference type="Pfam" id="PF13374">
    <property type="entry name" value="TPR_10"/>
    <property type="match status" value="1"/>
</dbReference>
<dbReference type="InterPro" id="IPR027417">
    <property type="entry name" value="P-loop_NTPase"/>
</dbReference>
<dbReference type="SUPFAM" id="SSF48452">
    <property type="entry name" value="TPR-like"/>
    <property type="match status" value="2"/>
</dbReference>
<comment type="caution">
    <text evidence="2">The sequence shown here is derived from an EMBL/GenBank/DDBJ whole genome shotgun (WGS) entry which is preliminary data.</text>
</comment>
<dbReference type="AlphaFoldDB" id="A0A395NSE7"/>
<protein>
    <submittedName>
        <fullName evidence="2">Uncharacterized protein</fullName>
    </submittedName>
</protein>
<sequence length="824" mass="94133">MSQSALHHRDVSHNQFGNNATINQGDTHYHVSYQRPARAEGAIHVIPFPRNEDVVHRQDLVDKLDKLLPQASKQTATSNSAALWGLGGSGKTQIALDYAYRRGEDCECSVFWVHADSEAAFIHDYKRIAKKFGIDKTLEGEELLETVRDSIASEPLWVLIVDNADDLSLFGIGKTTEGDGLYSYIPIGPKGTVLWTSRDEQIAGTLVNIQRSIEVTSMTTAEAITLLETTRNEKANPKDLDNVMKLLEELQWFPLAILQAGAYMRRMLITTEGYLSLLGQSKRRLEALKQGNEWNRHRRSEMPSSVLETWWVTMERIQIENEMAYQILHVVAYLDNQLPHELISAITKYSSEDVTEQLDELGTGQLEEPNVRAAIMRLKEFSFLKFRLVEDGDEQSYEMHKLVQEATRYKLSIRGPDNQTIEEHPGQSTLKQPERAGEAHYSGIALQVISVLFPNSEQVSWGKCEKYLSHAIKVGDWAEICGKQIETSSFLSRVSKYLYDQGRWTEKEAVDDRALRLMQTKLGQNHPLTTRTMSNLAITYCGQGWYEKAETLSKEVLRLERGMFHDQHPDIIRSMSSLAVIYHKQGHYDKAEGLATEVLKLRQQVLGEKHPDTIRSMANLASIYFEQRRYDEDEKLSAKVLELRKEVLGENHPETIQSLANLAVTYNSRGHYDKAETLKLEALNLQIKMLGEKHPDTIRSMASLAATYYKQGRYKEDEEISVKALELRREIFGENHPDTLQSMQDVAVALSCQGRYSDAVRLTQECLDKREAILGLDHRLTQLSAKFLRKWESQEKEAREAKKMKEAKESKAIKGIRKWFKSKR</sequence>
<organism evidence="2 3">
    <name type="scientific">Trichoderma arundinaceum</name>
    <dbReference type="NCBI Taxonomy" id="490622"/>
    <lineage>
        <taxon>Eukaryota</taxon>
        <taxon>Fungi</taxon>
        <taxon>Dikarya</taxon>
        <taxon>Ascomycota</taxon>
        <taxon>Pezizomycotina</taxon>
        <taxon>Sordariomycetes</taxon>
        <taxon>Hypocreomycetidae</taxon>
        <taxon>Hypocreales</taxon>
        <taxon>Hypocreaceae</taxon>
        <taxon>Trichoderma</taxon>
    </lineage>
</organism>
<dbReference type="EMBL" id="PXOA01000192">
    <property type="protein sequence ID" value="RFU78863.1"/>
    <property type="molecule type" value="Genomic_DNA"/>
</dbReference>
<gene>
    <name evidence="2" type="ORF">TARUN_3344</name>
</gene>